<dbReference type="OrthoDB" id="2426521at2759"/>
<dbReference type="InterPro" id="IPR039904">
    <property type="entry name" value="TRANK1"/>
</dbReference>
<dbReference type="SUPFAM" id="SSF52540">
    <property type="entry name" value="P-loop containing nucleoside triphosphate hydrolases"/>
    <property type="match status" value="1"/>
</dbReference>
<gene>
    <name evidence="1" type="ORF">F8M41_020308</name>
</gene>
<proteinExistence type="predicted"/>
<organism evidence="1 2">
    <name type="scientific">Gigaspora margarita</name>
    <dbReference type="NCBI Taxonomy" id="4874"/>
    <lineage>
        <taxon>Eukaryota</taxon>
        <taxon>Fungi</taxon>
        <taxon>Fungi incertae sedis</taxon>
        <taxon>Mucoromycota</taxon>
        <taxon>Glomeromycotina</taxon>
        <taxon>Glomeromycetes</taxon>
        <taxon>Diversisporales</taxon>
        <taxon>Gigasporaceae</taxon>
        <taxon>Gigaspora</taxon>
    </lineage>
</organism>
<protein>
    <submittedName>
        <fullName evidence="1">p-loop containing nucleoside triphosphate hydrolase protein</fullName>
    </submittedName>
</protein>
<evidence type="ECO:0000313" key="1">
    <source>
        <dbReference type="EMBL" id="KAF0500250.1"/>
    </source>
</evidence>
<evidence type="ECO:0000313" key="2">
    <source>
        <dbReference type="Proteomes" id="UP000439903"/>
    </source>
</evidence>
<sequence>MSRLSNRGYRAYIEALRSCRRDLLGRKYSTMHCKRISFRFQNIRSLLYLWELKRPLTNYNRCGIIKPKQFEMNINYRSHNEILKLASSVIDLIWHFFPDSIDKPSCERSEVGGPKPAILNEISAEEFFLKVFNSVNVQGKHTTNHIEFGAKQIIIMHDDDDKEFVMKLVEEAAMVETVFDCKGMEFDVVLYNFFKNSPAHKKWRVIHSFLDKTEKGVPIFSCE</sequence>
<dbReference type="AlphaFoldDB" id="A0A8H4AIJ6"/>
<dbReference type="PANTHER" id="PTHR21529">
    <property type="entry name" value="MAMMARY TURMOR VIRUS RECEPTOR HOMOLOG 1, 2 MTVR1, 2"/>
    <property type="match status" value="1"/>
</dbReference>
<dbReference type="PANTHER" id="PTHR21529:SF4">
    <property type="entry name" value="TPR AND ANKYRIN REPEAT-CONTAINING PROTEIN 1"/>
    <property type="match status" value="1"/>
</dbReference>
<keyword evidence="2" id="KW-1185">Reference proteome</keyword>
<name>A0A8H4AIJ6_GIGMA</name>
<keyword evidence="1" id="KW-0378">Hydrolase</keyword>
<dbReference type="GO" id="GO:0016787">
    <property type="term" value="F:hydrolase activity"/>
    <property type="evidence" value="ECO:0007669"/>
    <property type="project" value="UniProtKB-KW"/>
</dbReference>
<reference evidence="1 2" key="1">
    <citation type="journal article" date="2019" name="Environ. Microbiol.">
        <title>At the nexus of three kingdoms: the genome of the mycorrhizal fungus Gigaspora margarita provides insights into plant, endobacterial and fungal interactions.</title>
        <authorList>
            <person name="Venice F."/>
            <person name="Ghignone S."/>
            <person name="Salvioli di Fossalunga A."/>
            <person name="Amselem J."/>
            <person name="Novero M."/>
            <person name="Xianan X."/>
            <person name="Sedzielewska Toro K."/>
            <person name="Morin E."/>
            <person name="Lipzen A."/>
            <person name="Grigoriev I.V."/>
            <person name="Henrissat B."/>
            <person name="Martin F.M."/>
            <person name="Bonfante P."/>
        </authorList>
    </citation>
    <scope>NUCLEOTIDE SEQUENCE [LARGE SCALE GENOMIC DNA]</scope>
    <source>
        <strain evidence="1 2">BEG34</strain>
    </source>
</reference>
<comment type="caution">
    <text evidence="1">The sequence shown here is derived from an EMBL/GenBank/DDBJ whole genome shotgun (WGS) entry which is preliminary data.</text>
</comment>
<dbReference type="EMBL" id="WTPW01000554">
    <property type="protein sequence ID" value="KAF0500250.1"/>
    <property type="molecule type" value="Genomic_DNA"/>
</dbReference>
<dbReference type="Proteomes" id="UP000439903">
    <property type="component" value="Unassembled WGS sequence"/>
</dbReference>
<accession>A0A8H4AIJ6</accession>
<dbReference type="InterPro" id="IPR027417">
    <property type="entry name" value="P-loop_NTPase"/>
</dbReference>